<evidence type="ECO:0000256" key="4">
    <source>
        <dbReference type="SAM" id="MobiDB-lite"/>
    </source>
</evidence>
<keyword evidence="3" id="KW-0472">Membrane</keyword>
<dbReference type="GO" id="GO:0008658">
    <property type="term" value="F:penicillin binding"/>
    <property type="evidence" value="ECO:0007669"/>
    <property type="project" value="InterPro"/>
</dbReference>
<comment type="caution">
    <text evidence="6">The sequence shown here is derived from an EMBL/GenBank/DDBJ whole genome shotgun (WGS) entry which is preliminary data.</text>
</comment>
<sequence>MIKRIRLRTLLIGGCITLFFAVLMGRVFWLQVVEADFWQGHAEELWSKKKILPATRGMITDRNGDVLAVDAPAYTVAINPKLINELDLKNEVVDGLNKLLGKDKGELEELVTAKKKDGQFYSQREVRNEGWKIDQELRDQVEAFAKELKEKHKLDDTGIYLVKEQKRYYPKNNLAAHVLGYTDREGNAVSGLEAYYDEELRGQDGSIEYKSDGRGIEIPKASEIYNPVKNGKNIQLTIDYTIQYYIEEAMKEAFDELKPISMTVIAADPKTMNILGMANLPTYNPNEYWVDVDQKNFYNHAIKSVYEPGSTFKIVTLAGAVQEGLFNPNATYTSGSIRVPGQTIHDLKRSGWGQISYMEGVKRSSNVAFVKLGYEMLGPDRLKEYVDSFGFGQKTGIELPGEAKGVVTPEQQADFAAMAYGHGKLLVTPLQQVAAVAAVANGGKLLEPHIVKSITDPQTGETVKTQTKEIRQILSPDKAKEVGDYLEQVVSDRKIGTGRHAYIEGYRVAGKTGTAVKPVKGVYDYTKQVISFIGYAPVDDPKIAILVLIDEPKDSELGGGAAAAPVFQKIANQTLQYLGVPKKTENTAAKSGQVSSSGQKTPDLKNMSLQEAKNLLGSKGISYATLGSGKELVSQFPKAGSTLKAGQHMYLLTEEGKAMTIPNLKGESLREAMELLSALQVSVTAEGEGYVVSQTASEEGGQRKVHLVLEPPFMQAGDNDPDRSGEEEAGDENADEASGSSP</sequence>
<dbReference type="InterPro" id="IPR005311">
    <property type="entry name" value="PBP_dimer"/>
</dbReference>
<dbReference type="SUPFAM" id="SSF54184">
    <property type="entry name" value="Penicillin-binding protein 2x (pbp-2x), c-terminal domain"/>
    <property type="match status" value="2"/>
</dbReference>
<dbReference type="Pfam" id="PF03793">
    <property type="entry name" value="PASTA"/>
    <property type="match status" value="2"/>
</dbReference>
<dbReference type="InterPro" id="IPR001460">
    <property type="entry name" value="PCN-bd_Tpept"/>
</dbReference>
<name>A0A369BN47_9BACL</name>
<dbReference type="AlphaFoldDB" id="A0A369BN47"/>
<evidence type="ECO:0000313" key="6">
    <source>
        <dbReference type="EMBL" id="RCX22821.1"/>
    </source>
</evidence>
<dbReference type="Pfam" id="PF00905">
    <property type="entry name" value="Transpeptidase"/>
    <property type="match status" value="1"/>
</dbReference>
<feature type="domain" description="PASTA" evidence="5">
    <location>
        <begin position="595"/>
        <end position="655"/>
    </location>
</feature>
<dbReference type="Proteomes" id="UP000253090">
    <property type="component" value="Unassembled WGS sequence"/>
</dbReference>
<dbReference type="GO" id="GO:0071555">
    <property type="term" value="P:cell wall organization"/>
    <property type="evidence" value="ECO:0007669"/>
    <property type="project" value="TreeGrafter"/>
</dbReference>
<comment type="subcellular location">
    <subcellularLocation>
        <location evidence="1">Membrane</location>
    </subcellularLocation>
</comment>
<dbReference type="InterPro" id="IPR012338">
    <property type="entry name" value="Beta-lactam/transpept-like"/>
</dbReference>
<keyword evidence="7" id="KW-1185">Reference proteome</keyword>
<feature type="region of interest" description="Disordered" evidence="4">
    <location>
        <begin position="710"/>
        <end position="742"/>
    </location>
</feature>
<dbReference type="InterPro" id="IPR005543">
    <property type="entry name" value="PASTA_dom"/>
</dbReference>
<dbReference type="GO" id="GO:0005886">
    <property type="term" value="C:plasma membrane"/>
    <property type="evidence" value="ECO:0007669"/>
    <property type="project" value="TreeGrafter"/>
</dbReference>
<dbReference type="CDD" id="cd06576">
    <property type="entry name" value="PASTA_Pbp2x-like_1"/>
    <property type="match status" value="1"/>
</dbReference>
<evidence type="ECO:0000313" key="7">
    <source>
        <dbReference type="Proteomes" id="UP000253090"/>
    </source>
</evidence>
<dbReference type="EMBL" id="QPJW01000001">
    <property type="protein sequence ID" value="RCX22821.1"/>
    <property type="molecule type" value="Genomic_DNA"/>
</dbReference>
<dbReference type="Pfam" id="PF03717">
    <property type="entry name" value="PBP_dimer"/>
    <property type="match status" value="1"/>
</dbReference>
<dbReference type="SUPFAM" id="SSF56519">
    <property type="entry name" value="Penicillin binding protein dimerisation domain"/>
    <property type="match status" value="1"/>
</dbReference>
<evidence type="ECO:0000256" key="1">
    <source>
        <dbReference type="ARBA" id="ARBA00004370"/>
    </source>
</evidence>
<dbReference type="Gene3D" id="3.90.1310.10">
    <property type="entry name" value="Penicillin-binding protein 2a (Domain 2)"/>
    <property type="match status" value="1"/>
</dbReference>
<dbReference type="PANTHER" id="PTHR30627:SF1">
    <property type="entry name" value="PEPTIDOGLYCAN D,D-TRANSPEPTIDASE FTSI"/>
    <property type="match status" value="1"/>
</dbReference>
<evidence type="ECO:0000259" key="5">
    <source>
        <dbReference type="PROSITE" id="PS51178"/>
    </source>
</evidence>
<dbReference type="SUPFAM" id="SSF56601">
    <property type="entry name" value="beta-lactamase/transpeptidase-like"/>
    <property type="match status" value="1"/>
</dbReference>
<evidence type="ECO:0000256" key="3">
    <source>
        <dbReference type="ARBA" id="ARBA00023136"/>
    </source>
</evidence>
<gene>
    <name evidence="6" type="ORF">DFP94_101406</name>
</gene>
<dbReference type="SMART" id="SM00740">
    <property type="entry name" value="PASTA"/>
    <property type="match status" value="2"/>
</dbReference>
<dbReference type="OrthoDB" id="9804124at2"/>
<organism evidence="6 7">
    <name type="scientific">Fontibacillus phaseoli</name>
    <dbReference type="NCBI Taxonomy" id="1416533"/>
    <lineage>
        <taxon>Bacteria</taxon>
        <taxon>Bacillati</taxon>
        <taxon>Bacillota</taxon>
        <taxon>Bacilli</taxon>
        <taxon>Bacillales</taxon>
        <taxon>Paenibacillaceae</taxon>
        <taxon>Fontibacillus</taxon>
    </lineage>
</organism>
<evidence type="ECO:0000256" key="2">
    <source>
        <dbReference type="ARBA" id="ARBA00007171"/>
    </source>
</evidence>
<comment type="similarity">
    <text evidence="2">Belongs to the transpeptidase family.</text>
</comment>
<proteinExistence type="inferred from homology"/>
<dbReference type="InterPro" id="IPR050515">
    <property type="entry name" value="Beta-lactam/transpept"/>
</dbReference>
<dbReference type="RefSeq" id="WP_114494774.1">
    <property type="nucleotide sequence ID" value="NZ_QPJW01000001.1"/>
</dbReference>
<reference evidence="6 7" key="1">
    <citation type="submission" date="2018-07" db="EMBL/GenBank/DDBJ databases">
        <title>Genomic Encyclopedia of Type Strains, Phase III (KMG-III): the genomes of soil and plant-associated and newly described type strains.</title>
        <authorList>
            <person name="Whitman W."/>
        </authorList>
    </citation>
    <scope>NUCLEOTIDE SEQUENCE [LARGE SCALE GENOMIC DNA]</scope>
    <source>
        <strain evidence="6 7">CECT 8333</strain>
    </source>
</reference>
<dbReference type="PROSITE" id="PS51178">
    <property type="entry name" value="PASTA"/>
    <property type="match status" value="1"/>
</dbReference>
<dbReference type="Gene3D" id="3.40.710.10">
    <property type="entry name" value="DD-peptidase/beta-lactamase superfamily"/>
    <property type="match status" value="1"/>
</dbReference>
<dbReference type="InterPro" id="IPR036138">
    <property type="entry name" value="PBP_dimer_sf"/>
</dbReference>
<protein>
    <submittedName>
        <fullName evidence="6">Penicillin-binding protein 2B</fullName>
    </submittedName>
</protein>
<dbReference type="PANTHER" id="PTHR30627">
    <property type="entry name" value="PEPTIDOGLYCAN D,D-TRANSPEPTIDASE"/>
    <property type="match status" value="1"/>
</dbReference>
<accession>A0A369BN47</accession>